<gene>
    <name evidence="1" type="ORF">GDO81_015436</name>
</gene>
<comment type="caution">
    <text evidence="1">The sequence shown here is derived from an EMBL/GenBank/DDBJ whole genome shotgun (WGS) entry which is preliminary data.</text>
</comment>
<dbReference type="AlphaFoldDB" id="A0AAV7AJE7"/>
<protein>
    <submittedName>
        <fullName evidence="1">Uncharacterized protein</fullName>
    </submittedName>
</protein>
<dbReference type="Proteomes" id="UP000824782">
    <property type="component" value="Unassembled WGS sequence"/>
</dbReference>
<reference evidence="1" key="1">
    <citation type="thesis" date="2020" institute="ProQuest LLC" country="789 East Eisenhower Parkway, Ann Arbor, MI, USA">
        <title>Comparative Genomics and Chromosome Evolution.</title>
        <authorList>
            <person name="Mudd A.B."/>
        </authorList>
    </citation>
    <scope>NUCLEOTIDE SEQUENCE</scope>
    <source>
        <strain evidence="1">237g6f4</strain>
        <tissue evidence="1">Blood</tissue>
    </source>
</reference>
<sequence length="120" mass="13456">MDNHHIAVVRGLPVCQILQAKRLQCVRYYNAPDLCSELRCPHMNSLRLPEFSTRATGGERPEQTAEGRGELQGCSHTGTWRTLRCVSSTPDTSGHTAVGRSQNIQILKHQCHSVFLENFI</sequence>
<evidence type="ECO:0000313" key="1">
    <source>
        <dbReference type="EMBL" id="KAG8561669.1"/>
    </source>
</evidence>
<name>A0AAV7AJE7_ENGPU</name>
<organism evidence="1 2">
    <name type="scientific">Engystomops pustulosus</name>
    <name type="common">Tungara frog</name>
    <name type="synonym">Physalaemus pustulosus</name>
    <dbReference type="NCBI Taxonomy" id="76066"/>
    <lineage>
        <taxon>Eukaryota</taxon>
        <taxon>Metazoa</taxon>
        <taxon>Chordata</taxon>
        <taxon>Craniata</taxon>
        <taxon>Vertebrata</taxon>
        <taxon>Euteleostomi</taxon>
        <taxon>Amphibia</taxon>
        <taxon>Batrachia</taxon>
        <taxon>Anura</taxon>
        <taxon>Neobatrachia</taxon>
        <taxon>Hyloidea</taxon>
        <taxon>Leptodactylidae</taxon>
        <taxon>Leiuperinae</taxon>
        <taxon>Engystomops</taxon>
    </lineage>
</organism>
<accession>A0AAV7AJE7</accession>
<dbReference type="EMBL" id="WNYA01000007">
    <property type="protein sequence ID" value="KAG8561669.1"/>
    <property type="molecule type" value="Genomic_DNA"/>
</dbReference>
<keyword evidence="2" id="KW-1185">Reference proteome</keyword>
<evidence type="ECO:0000313" key="2">
    <source>
        <dbReference type="Proteomes" id="UP000824782"/>
    </source>
</evidence>
<proteinExistence type="predicted"/>